<dbReference type="AlphaFoldDB" id="A0A7C5VWK3"/>
<evidence type="ECO:0000256" key="6">
    <source>
        <dbReference type="SAM" id="Phobius"/>
    </source>
</evidence>
<sequence>MTERFGTPLLTLDEESSFRAILETTFGAARGSKLINTVPLTLVMRAALSDAGLPAPQHQALQYATVLGADLGPNVTTVGLLATMLWVLQLRRYGITVSVLQDLFLGLLVVPPMLLIGTLMIWLQT</sequence>
<dbReference type="EMBL" id="DRWX01000089">
    <property type="protein sequence ID" value="HHM95937.1"/>
    <property type="molecule type" value="Genomic_DNA"/>
</dbReference>
<feature type="transmembrane region" description="Helical" evidence="6">
    <location>
        <begin position="71"/>
        <end position="91"/>
    </location>
</feature>
<dbReference type="PANTHER" id="PTHR43302">
    <property type="entry name" value="TRANSPORTER ARSB-RELATED"/>
    <property type="match status" value="1"/>
</dbReference>
<dbReference type="PANTHER" id="PTHR43302:SF5">
    <property type="entry name" value="TRANSPORTER ARSB-RELATED"/>
    <property type="match status" value="1"/>
</dbReference>
<accession>A0A7C5VWK3</accession>
<keyword evidence="2" id="KW-1003">Cell membrane</keyword>
<name>A0A7C5VWK3_THERO</name>
<dbReference type="InterPro" id="IPR000802">
    <property type="entry name" value="Arsenical_pump_ArsB"/>
</dbReference>
<evidence type="ECO:0000256" key="1">
    <source>
        <dbReference type="ARBA" id="ARBA00004651"/>
    </source>
</evidence>
<proteinExistence type="predicted"/>
<organism evidence="7">
    <name type="scientific">Thermomicrobium roseum</name>
    <dbReference type="NCBI Taxonomy" id="500"/>
    <lineage>
        <taxon>Bacteria</taxon>
        <taxon>Pseudomonadati</taxon>
        <taxon>Thermomicrobiota</taxon>
        <taxon>Thermomicrobia</taxon>
        <taxon>Thermomicrobiales</taxon>
        <taxon>Thermomicrobiaceae</taxon>
        <taxon>Thermomicrobium</taxon>
    </lineage>
</organism>
<evidence type="ECO:0000256" key="2">
    <source>
        <dbReference type="ARBA" id="ARBA00022475"/>
    </source>
</evidence>
<gene>
    <name evidence="7" type="ORF">ENM21_01790</name>
</gene>
<feature type="transmembrane region" description="Helical" evidence="6">
    <location>
        <begin position="103"/>
        <end position="123"/>
    </location>
</feature>
<dbReference type="Pfam" id="PF02040">
    <property type="entry name" value="ArsB"/>
    <property type="match status" value="1"/>
</dbReference>
<reference evidence="7" key="1">
    <citation type="journal article" date="2020" name="mSystems">
        <title>Genome- and Community-Level Interaction Insights into Carbon Utilization and Element Cycling Functions of Hydrothermarchaeota in Hydrothermal Sediment.</title>
        <authorList>
            <person name="Zhou Z."/>
            <person name="Liu Y."/>
            <person name="Xu W."/>
            <person name="Pan J."/>
            <person name="Luo Z.H."/>
            <person name="Li M."/>
        </authorList>
    </citation>
    <scope>NUCLEOTIDE SEQUENCE [LARGE SCALE GENOMIC DNA]</scope>
    <source>
        <strain evidence="7">SpSt-1065</strain>
    </source>
</reference>
<dbReference type="GO" id="GO:0005886">
    <property type="term" value="C:plasma membrane"/>
    <property type="evidence" value="ECO:0007669"/>
    <property type="project" value="UniProtKB-SubCell"/>
</dbReference>
<keyword evidence="5 6" id="KW-0472">Membrane</keyword>
<dbReference type="GO" id="GO:0015105">
    <property type="term" value="F:arsenite transmembrane transporter activity"/>
    <property type="evidence" value="ECO:0007669"/>
    <property type="project" value="InterPro"/>
</dbReference>
<evidence type="ECO:0000256" key="4">
    <source>
        <dbReference type="ARBA" id="ARBA00022989"/>
    </source>
</evidence>
<dbReference type="PRINTS" id="PR00758">
    <property type="entry name" value="ARSENICPUMP"/>
</dbReference>
<keyword evidence="3 6" id="KW-0812">Transmembrane</keyword>
<keyword evidence="4 6" id="KW-1133">Transmembrane helix</keyword>
<evidence type="ECO:0000256" key="3">
    <source>
        <dbReference type="ARBA" id="ARBA00022692"/>
    </source>
</evidence>
<comment type="subcellular location">
    <subcellularLocation>
        <location evidence="1">Cell membrane</location>
        <topology evidence="1">Multi-pass membrane protein</topology>
    </subcellularLocation>
</comment>
<protein>
    <submittedName>
        <fullName evidence="7">Uncharacterized protein</fullName>
    </submittedName>
</protein>
<comment type="caution">
    <text evidence="7">The sequence shown here is derived from an EMBL/GenBank/DDBJ whole genome shotgun (WGS) entry which is preliminary data.</text>
</comment>
<evidence type="ECO:0000256" key="5">
    <source>
        <dbReference type="ARBA" id="ARBA00023136"/>
    </source>
</evidence>
<evidence type="ECO:0000313" key="7">
    <source>
        <dbReference type="EMBL" id="HHM95937.1"/>
    </source>
</evidence>